<dbReference type="GO" id="GO:0016779">
    <property type="term" value="F:nucleotidyltransferase activity"/>
    <property type="evidence" value="ECO:0007669"/>
    <property type="project" value="InterPro"/>
</dbReference>
<sequence length="390" mass="44566">MSSNKELFKILDSIGKSLDISEAQYILAEERYKAIGKWLAEGEYCILGTGKKQCFKDGDIYPQGSIKLETAVKPTGADEFDIDLVFYTPNISADNLSPELLKELIGDRLKEHKTYKNMLSETNRGWCVNYANEFHLDITPSLDNHHEPHNESELVADTKLQQYMPSNPRGYAEWFENISNIMPTITITKSMFESRNSILALEDSATVTEIPEHNINKPLLKRFIQIFKRYRNVMFEGKDNAPISIIITTLATKSYLYCIEKFSYDNEYDLMVDVLKNMPLFISEQYGVYIVDNPTVDGENFAEKWNEKLIKKINFDNWHTSCIQFFGNFHSDMGQDVLLNSIEKGFGNKPAELIREQYIQKIDKNRVLGTVLGSSVGAIGTVKANTFYGV</sequence>
<dbReference type="Pfam" id="PF18144">
    <property type="entry name" value="SMODS"/>
    <property type="match status" value="1"/>
</dbReference>
<organism evidence="1">
    <name type="scientific">hydrothermal vent metagenome</name>
    <dbReference type="NCBI Taxonomy" id="652676"/>
    <lineage>
        <taxon>unclassified sequences</taxon>
        <taxon>metagenomes</taxon>
        <taxon>ecological metagenomes</taxon>
    </lineage>
</organism>
<evidence type="ECO:0000313" key="1">
    <source>
        <dbReference type="EMBL" id="SFV70062.1"/>
    </source>
</evidence>
<dbReference type="EMBL" id="FPHI01000044">
    <property type="protein sequence ID" value="SFV70062.1"/>
    <property type="molecule type" value="Genomic_DNA"/>
</dbReference>
<accession>A0A1W1CWM0</accession>
<dbReference type="AlphaFoldDB" id="A0A1W1CWM0"/>
<name>A0A1W1CWM0_9ZZZZ</name>
<protein>
    <recommendedName>
        <fullName evidence="2">Nucleotidyltransferase</fullName>
    </recommendedName>
</protein>
<reference evidence="1" key="1">
    <citation type="submission" date="2016-10" db="EMBL/GenBank/DDBJ databases">
        <authorList>
            <person name="de Groot N.N."/>
        </authorList>
    </citation>
    <scope>NUCLEOTIDE SEQUENCE</scope>
</reference>
<proteinExistence type="predicted"/>
<dbReference type="CDD" id="cd05400">
    <property type="entry name" value="NT_2-5OAS_ClassI-CCAase"/>
    <property type="match status" value="1"/>
</dbReference>
<evidence type="ECO:0008006" key="2">
    <source>
        <dbReference type="Google" id="ProtNLM"/>
    </source>
</evidence>
<gene>
    <name evidence="1" type="ORF">MNB_SV-3-637</name>
</gene>
<dbReference type="InterPro" id="IPR006116">
    <property type="entry name" value="NT_2-5OAS_ClassI-CCAase"/>
</dbReference>